<evidence type="ECO:0000259" key="2">
    <source>
        <dbReference type="Pfam" id="PF21789"/>
    </source>
</evidence>
<feature type="domain" description="Transposable element P transposase-like GTP-binding insertion" evidence="1">
    <location>
        <begin position="7"/>
        <end position="57"/>
    </location>
</feature>
<dbReference type="AlphaFoldDB" id="A0A2S2NJ01"/>
<accession>A0A2S2NJ01</accession>
<dbReference type="PANTHER" id="PTHR47577:SF2">
    <property type="entry name" value="THAP DOMAIN CONTAINING 9"/>
    <property type="match status" value="1"/>
</dbReference>
<reference evidence="3" key="1">
    <citation type="submission" date="2018-04" db="EMBL/GenBank/DDBJ databases">
        <title>Transcriptome of Schizaphis graminum biotype I.</title>
        <authorList>
            <person name="Scully E.D."/>
            <person name="Geib S.M."/>
            <person name="Palmer N.A."/>
            <person name="Koch K."/>
            <person name="Bradshaw J."/>
            <person name="Heng-Moss T."/>
            <person name="Sarath G."/>
        </authorList>
    </citation>
    <scope>NUCLEOTIDE SEQUENCE</scope>
</reference>
<dbReference type="Pfam" id="PF21789">
    <property type="entry name" value="TNP-like_RNaseH_C"/>
    <property type="match status" value="1"/>
</dbReference>
<sequence length="278" mass="32314">MHHGRTYQQIFSETVATALEYYKLKNYPEFENSDETVNFCRKINCLFDSLNNLNPYHGLSVDTEGWKNIRSSIKWLDDWEMALKEGEITEEEFLPPNTSQGLRITMSSMLDMSLYLIDKFDFKYILSGRINQDNLEKFFGTIRAAGGQNDHPAMPNFQHIYKMLSVYSILKPPKSGNCTVIEHNKNLISLEELKNIFNKPKITAIDLIKEKLNEHLLNIDDIHEIEVFDIMSESSSPFNSTDVVDCIIYYIAGYFTKQVSTIFYYTVCFLPISRFQNV</sequence>
<dbReference type="InterPro" id="IPR048366">
    <property type="entry name" value="TNP-like_GBD"/>
</dbReference>
<feature type="domain" description="Transposable element P transposase-like RNase H C-terminal" evidence="2">
    <location>
        <begin position="130"/>
        <end position="162"/>
    </location>
</feature>
<dbReference type="EMBL" id="GGMR01004541">
    <property type="protein sequence ID" value="MBY17160.1"/>
    <property type="molecule type" value="Transcribed_RNA"/>
</dbReference>
<dbReference type="InterPro" id="IPR048367">
    <property type="entry name" value="TNP-like_RNaseH_C"/>
</dbReference>
<proteinExistence type="predicted"/>
<name>A0A2S2NJ01_SCHGA</name>
<evidence type="ECO:0000313" key="3">
    <source>
        <dbReference type="EMBL" id="MBY17160.1"/>
    </source>
</evidence>
<protein>
    <submittedName>
        <fullName evidence="3">Transposable element P transposase</fullName>
    </submittedName>
</protein>
<gene>
    <name evidence="3" type="primary">T_45</name>
    <name evidence="3" type="ORF">g.147214</name>
</gene>
<dbReference type="Pfam" id="PF21788">
    <property type="entry name" value="TNP-like_GBD"/>
    <property type="match status" value="1"/>
</dbReference>
<organism evidence="3">
    <name type="scientific">Schizaphis graminum</name>
    <name type="common">Green bug aphid</name>
    <dbReference type="NCBI Taxonomy" id="13262"/>
    <lineage>
        <taxon>Eukaryota</taxon>
        <taxon>Metazoa</taxon>
        <taxon>Ecdysozoa</taxon>
        <taxon>Arthropoda</taxon>
        <taxon>Hexapoda</taxon>
        <taxon>Insecta</taxon>
        <taxon>Pterygota</taxon>
        <taxon>Neoptera</taxon>
        <taxon>Paraneoptera</taxon>
        <taxon>Hemiptera</taxon>
        <taxon>Sternorrhyncha</taxon>
        <taxon>Aphidomorpha</taxon>
        <taxon>Aphidoidea</taxon>
        <taxon>Aphididae</taxon>
        <taxon>Aphidini</taxon>
        <taxon>Schizaphis</taxon>
    </lineage>
</organism>
<evidence type="ECO:0000259" key="1">
    <source>
        <dbReference type="Pfam" id="PF21788"/>
    </source>
</evidence>
<dbReference type="PANTHER" id="PTHR47577">
    <property type="entry name" value="THAP DOMAIN-CONTAINING PROTEIN 6"/>
    <property type="match status" value="1"/>
</dbReference>